<evidence type="ECO:0000256" key="6">
    <source>
        <dbReference type="ARBA" id="ARBA00049531"/>
    </source>
</evidence>
<evidence type="ECO:0000259" key="10">
    <source>
        <dbReference type="PROSITE" id="PS51210"/>
    </source>
</evidence>
<dbReference type="GO" id="GO:0046475">
    <property type="term" value="P:glycerophospholipid catabolic process"/>
    <property type="evidence" value="ECO:0007669"/>
    <property type="project" value="TreeGrafter"/>
</dbReference>
<dbReference type="Gene3D" id="3.40.1090.10">
    <property type="entry name" value="Cytosolic phospholipase A2 catalytic domain"/>
    <property type="match status" value="2"/>
</dbReference>
<dbReference type="AlphaFoldDB" id="A0AAF0DGI6"/>
<dbReference type="EC" id="3.1.1.5" evidence="2 8"/>
<dbReference type="SMART" id="SM00022">
    <property type="entry name" value="PLAc"/>
    <property type="match status" value="1"/>
</dbReference>
<evidence type="ECO:0000256" key="3">
    <source>
        <dbReference type="ARBA" id="ARBA00022801"/>
    </source>
</evidence>
<gene>
    <name evidence="11" type="ORF">PRK78_002527</name>
</gene>
<dbReference type="GO" id="GO:0005829">
    <property type="term" value="C:cytosol"/>
    <property type="evidence" value="ECO:0007669"/>
    <property type="project" value="TreeGrafter"/>
</dbReference>
<comment type="catalytic activity">
    <reaction evidence="6 8">
        <text>a 1-acyl-sn-glycero-3-phosphocholine + H2O = sn-glycerol 3-phosphocholine + a fatty acid + H(+)</text>
        <dbReference type="Rhea" id="RHEA:15177"/>
        <dbReference type="ChEBI" id="CHEBI:15377"/>
        <dbReference type="ChEBI" id="CHEBI:15378"/>
        <dbReference type="ChEBI" id="CHEBI:16870"/>
        <dbReference type="ChEBI" id="CHEBI:28868"/>
        <dbReference type="ChEBI" id="CHEBI:58168"/>
        <dbReference type="EC" id="3.1.1.5"/>
    </reaction>
</comment>
<dbReference type="PANTHER" id="PTHR10728:SF40">
    <property type="entry name" value="PATATIN FAMILY PROTEIN"/>
    <property type="match status" value="1"/>
</dbReference>
<dbReference type="PANTHER" id="PTHR10728">
    <property type="entry name" value="CYTOSOLIC PHOSPHOLIPASE A2"/>
    <property type="match status" value="1"/>
</dbReference>
<evidence type="ECO:0000313" key="11">
    <source>
        <dbReference type="EMBL" id="WEW57067.1"/>
    </source>
</evidence>
<evidence type="ECO:0000256" key="7">
    <source>
        <dbReference type="PROSITE-ProRule" id="PRU00555"/>
    </source>
</evidence>
<keyword evidence="3 7" id="KW-0378">Hydrolase</keyword>
<evidence type="ECO:0000256" key="2">
    <source>
        <dbReference type="ARBA" id="ARBA00013274"/>
    </source>
</evidence>
<dbReference type="Pfam" id="PF01735">
    <property type="entry name" value="PLA2_B"/>
    <property type="match status" value="1"/>
</dbReference>
<evidence type="ECO:0000256" key="5">
    <source>
        <dbReference type="ARBA" id="ARBA00023098"/>
    </source>
</evidence>
<dbReference type="EMBL" id="CP120628">
    <property type="protein sequence ID" value="WEW57067.1"/>
    <property type="molecule type" value="Genomic_DNA"/>
</dbReference>
<dbReference type="InterPro" id="IPR016035">
    <property type="entry name" value="Acyl_Trfase/lysoPLipase"/>
</dbReference>
<dbReference type="PROSITE" id="PS51210">
    <property type="entry name" value="PLA2C"/>
    <property type="match status" value="1"/>
</dbReference>
<feature type="compositionally biased region" description="Basic and acidic residues" evidence="9">
    <location>
        <begin position="88"/>
        <end position="99"/>
    </location>
</feature>
<proteinExistence type="inferred from homology"/>
<dbReference type="GO" id="GO:0004623">
    <property type="term" value="F:phospholipase A2 activity"/>
    <property type="evidence" value="ECO:0007669"/>
    <property type="project" value="TreeGrafter"/>
</dbReference>
<name>A0AAF0DGI6_9EURO</name>
<comment type="similarity">
    <text evidence="1 8">Belongs to the lysophospholipase family.</text>
</comment>
<dbReference type="GO" id="GO:0004622">
    <property type="term" value="F:phosphatidylcholine lysophospholipase activity"/>
    <property type="evidence" value="ECO:0007669"/>
    <property type="project" value="UniProtKB-EC"/>
</dbReference>
<feature type="compositionally biased region" description="Polar residues" evidence="9">
    <location>
        <begin position="735"/>
        <end position="748"/>
    </location>
</feature>
<dbReference type="Proteomes" id="UP001219355">
    <property type="component" value="Chromosome 2"/>
</dbReference>
<sequence length="821" mass="90197">MSGPHNTSQSGSVLAAMGAARILSTKWRWPLGAGLLLTSACSTSVFTKGPAVKCDSGRNIATWKPRGQSPSSSSNHDKSDSPSPSNPKESHTPAKKLSDEQVSGWERLTQRLGAAKDSFGSAEWAEQLKNYIVPVWISGLPEKLQSLQRELSMAPGSLADDIWIEAQDASINPEITREATVRVSEEICREEQYFQWRRRRAIAKKLAAYLDLKEDVHPDDVPVIAMCGSGGGLRALIASTGSYSAAKEAGLWDCVMYTAGVSGSCWLQAIYHSSLGKQDFGTMIDHLKSRLGVHIAFPPHALNLLTTPPTHKYLLRSMVEKLKGDPNADFGLVDIYGLLLASRLLVSEGDRIPLDQDLKLSNQRFHIDSGAYPLPIYTAVRHEIPEIPTSDDSSTEGTLENVRQQAKRESWFQWFEFTPHELFCEELGAGIPIWALGRQFKGGKDVVPSHGCTAPELRIPALMGVWGSAFCATLAHYYKEIRPAFKGIAGFSGIGSLIEEKHEDLARVHPIDPATVPNFVLGLEGKLPESCPESIFKDSHLRLMDAGMSNNLPIYPLLRTGRDVDLIIAFDVSADLREENWLSVVDGYARQRGIKGWPMGIGWPKSDAQPEETASVLEVAEKSQLKTERGQQMDANSAGRVPKYPTQPGPGSTSDLTYCNIWVGTVEERTSTAEPPPSKMLAFSDSKNGQDENFHLMRPDAGVAVAYFPLLPNPAAPSLVSSASESNHASEDSKNGTSTTPYSDTENSVRPLDPSKDDFMSTWNFVYTPEQVDAVVRLAKANFAEGEDQVKRVVRGIYERKKKARLDRQREEDLHGLTQLS</sequence>
<keyword evidence="5 7" id="KW-0443">Lipid metabolism</keyword>
<dbReference type="InterPro" id="IPR002642">
    <property type="entry name" value="LysoPLipase_cat_dom"/>
</dbReference>
<evidence type="ECO:0000256" key="4">
    <source>
        <dbReference type="ARBA" id="ARBA00022963"/>
    </source>
</evidence>
<feature type="domain" description="PLA2c" evidence="10">
    <location>
        <begin position="173"/>
        <end position="739"/>
    </location>
</feature>
<accession>A0AAF0DGI6</accession>
<reference evidence="11" key="1">
    <citation type="submission" date="2023-03" db="EMBL/GenBank/DDBJ databases">
        <title>Emydomyces testavorans Genome Sequence.</title>
        <authorList>
            <person name="Hoyer L."/>
        </authorList>
    </citation>
    <scope>NUCLEOTIDE SEQUENCE</scope>
    <source>
        <strain evidence="11">16-2883</strain>
    </source>
</reference>
<dbReference type="SUPFAM" id="SSF52151">
    <property type="entry name" value="FabD/lysophospholipase-like"/>
    <property type="match status" value="1"/>
</dbReference>
<evidence type="ECO:0000256" key="1">
    <source>
        <dbReference type="ARBA" id="ARBA00008780"/>
    </source>
</evidence>
<evidence type="ECO:0000256" key="9">
    <source>
        <dbReference type="SAM" id="MobiDB-lite"/>
    </source>
</evidence>
<dbReference type="CDD" id="cd00147">
    <property type="entry name" value="cPLA2_like"/>
    <property type="match status" value="1"/>
</dbReference>
<feature type="region of interest" description="Disordered" evidence="9">
    <location>
        <begin position="717"/>
        <end position="754"/>
    </location>
</feature>
<organism evidence="11 12">
    <name type="scientific">Emydomyces testavorans</name>
    <dbReference type="NCBI Taxonomy" id="2070801"/>
    <lineage>
        <taxon>Eukaryota</taxon>
        <taxon>Fungi</taxon>
        <taxon>Dikarya</taxon>
        <taxon>Ascomycota</taxon>
        <taxon>Pezizomycotina</taxon>
        <taxon>Eurotiomycetes</taxon>
        <taxon>Eurotiomycetidae</taxon>
        <taxon>Onygenales</taxon>
        <taxon>Nannizziopsiaceae</taxon>
        <taxon>Emydomyces</taxon>
    </lineage>
</organism>
<feature type="compositionally biased region" description="Basic and acidic residues" evidence="9">
    <location>
        <begin position="622"/>
        <end position="631"/>
    </location>
</feature>
<evidence type="ECO:0000256" key="8">
    <source>
        <dbReference type="RuleBase" id="RU362103"/>
    </source>
</evidence>
<evidence type="ECO:0000313" key="12">
    <source>
        <dbReference type="Proteomes" id="UP001219355"/>
    </source>
</evidence>
<keyword evidence="12" id="KW-1185">Reference proteome</keyword>
<keyword evidence="4 7" id="KW-0442">Lipid degradation</keyword>
<feature type="region of interest" description="Disordered" evidence="9">
    <location>
        <begin position="57"/>
        <end position="102"/>
    </location>
</feature>
<feature type="region of interest" description="Disordered" evidence="9">
    <location>
        <begin position="622"/>
        <end position="652"/>
    </location>
</feature>
<protein>
    <recommendedName>
        <fullName evidence="2 8">Lysophospholipase</fullName>
        <ecNumber evidence="2 8">3.1.1.5</ecNumber>
    </recommendedName>
</protein>